<organism evidence="1 2">
    <name type="scientific">Emiliania huxleyi (strain CCMP1516)</name>
    <dbReference type="NCBI Taxonomy" id="280463"/>
    <lineage>
        <taxon>Eukaryota</taxon>
        <taxon>Haptista</taxon>
        <taxon>Haptophyta</taxon>
        <taxon>Prymnesiophyceae</taxon>
        <taxon>Isochrysidales</taxon>
        <taxon>Noelaerhabdaceae</taxon>
        <taxon>Emiliania</taxon>
    </lineage>
</organism>
<dbReference type="GeneID" id="17259666"/>
<evidence type="ECO:0000313" key="1">
    <source>
        <dbReference type="EnsemblProtists" id="EOD13530"/>
    </source>
</evidence>
<sequence length="250" mass="27965">MDDRAETQRIEERLPQGTDEWLARPRLSTTSRGTITPVAILQPLSAPVGDVVMYTGPLQPMGQLHGTGREFGGGTQPLPACVVREAGEGAITQDERRGDVGPTRANKTRRMDRRLTHWQCIYCRRETRNDARATRCWNCDGEKEQLRDADSEGREAARRGQRAKEYAGRSLNALGAGTSLVPRAAQGVFERARLEVLVHWETQQLEQYTGAASYRKEECMLGVMESYYVVQTGARVSAVPCVWVSEKKKE</sequence>
<dbReference type="eggNOG" id="ENOG502SYQW">
    <property type="taxonomic scope" value="Eukaryota"/>
</dbReference>
<keyword evidence="2" id="KW-1185">Reference proteome</keyword>
<accession>A0A0D3IQJ5</accession>
<reference evidence="2" key="1">
    <citation type="journal article" date="2013" name="Nature">
        <title>Pan genome of the phytoplankton Emiliania underpins its global distribution.</title>
        <authorList>
            <person name="Read B.A."/>
            <person name="Kegel J."/>
            <person name="Klute M.J."/>
            <person name="Kuo A."/>
            <person name="Lefebvre S.C."/>
            <person name="Maumus F."/>
            <person name="Mayer C."/>
            <person name="Miller J."/>
            <person name="Monier A."/>
            <person name="Salamov A."/>
            <person name="Young J."/>
            <person name="Aguilar M."/>
            <person name="Claverie J.M."/>
            <person name="Frickenhaus S."/>
            <person name="Gonzalez K."/>
            <person name="Herman E.K."/>
            <person name="Lin Y.C."/>
            <person name="Napier J."/>
            <person name="Ogata H."/>
            <person name="Sarno A.F."/>
            <person name="Shmutz J."/>
            <person name="Schroeder D."/>
            <person name="de Vargas C."/>
            <person name="Verret F."/>
            <person name="von Dassow P."/>
            <person name="Valentin K."/>
            <person name="Van de Peer Y."/>
            <person name="Wheeler G."/>
            <person name="Dacks J.B."/>
            <person name="Delwiche C.F."/>
            <person name="Dyhrman S.T."/>
            <person name="Glockner G."/>
            <person name="John U."/>
            <person name="Richards T."/>
            <person name="Worden A.Z."/>
            <person name="Zhang X."/>
            <person name="Grigoriev I.V."/>
            <person name="Allen A.E."/>
            <person name="Bidle K."/>
            <person name="Borodovsky M."/>
            <person name="Bowler C."/>
            <person name="Brownlee C."/>
            <person name="Cock J.M."/>
            <person name="Elias M."/>
            <person name="Gladyshev V.N."/>
            <person name="Groth M."/>
            <person name="Guda C."/>
            <person name="Hadaegh A."/>
            <person name="Iglesias-Rodriguez M.D."/>
            <person name="Jenkins J."/>
            <person name="Jones B.M."/>
            <person name="Lawson T."/>
            <person name="Leese F."/>
            <person name="Lindquist E."/>
            <person name="Lobanov A."/>
            <person name="Lomsadze A."/>
            <person name="Malik S.B."/>
            <person name="Marsh M.E."/>
            <person name="Mackinder L."/>
            <person name="Mock T."/>
            <person name="Mueller-Roeber B."/>
            <person name="Pagarete A."/>
            <person name="Parker M."/>
            <person name="Probert I."/>
            <person name="Quesneville H."/>
            <person name="Raines C."/>
            <person name="Rensing S.A."/>
            <person name="Riano-Pachon D.M."/>
            <person name="Richier S."/>
            <person name="Rokitta S."/>
            <person name="Shiraiwa Y."/>
            <person name="Soanes D.M."/>
            <person name="van der Giezen M."/>
            <person name="Wahlund T.M."/>
            <person name="Williams B."/>
            <person name="Wilson W."/>
            <person name="Wolfe G."/>
            <person name="Wurch L.L."/>
        </authorList>
    </citation>
    <scope>NUCLEOTIDE SEQUENCE</scope>
</reference>
<dbReference type="Proteomes" id="UP000013827">
    <property type="component" value="Unassembled WGS sequence"/>
</dbReference>
<dbReference type="KEGG" id="ehx:EMIHUDRAFT_437109"/>
<dbReference type="PaxDb" id="2903-EOD13530"/>
<name>A0A0D3IQJ5_EMIH1</name>
<dbReference type="RefSeq" id="XP_005765959.1">
    <property type="nucleotide sequence ID" value="XM_005765902.1"/>
</dbReference>
<dbReference type="AlphaFoldDB" id="A0A0D3IQJ5"/>
<dbReference type="EnsemblProtists" id="EOD13530">
    <property type="protein sequence ID" value="EOD13530"/>
    <property type="gene ID" value="EMIHUDRAFT_437109"/>
</dbReference>
<evidence type="ECO:0008006" key="3">
    <source>
        <dbReference type="Google" id="ProtNLM"/>
    </source>
</evidence>
<proteinExistence type="predicted"/>
<dbReference type="HOGENOM" id="CLU_075191_0_0_1"/>
<evidence type="ECO:0000313" key="2">
    <source>
        <dbReference type="Proteomes" id="UP000013827"/>
    </source>
</evidence>
<protein>
    <recommendedName>
        <fullName evidence="3">RanBP2-type domain-containing protein</fullName>
    </recommendedName>
</protein>
<reference evidence="1" key="2">
    <citation type="submission" date="2024-10" db="UniProtKB">
        <authorList>
            <consortium name="EnsemblProtists"/>
        </authorList>
    </citation>
    <scope>IDENTIFICATION</scope>
</reference>